<evidence type="ECO:0000256" key="4">
    <source>
        <dbReference type="ARBA" id="ARBA00022989"/>
    </source>
</evidence>
<evidence type="ECO:0000256" key="2">
    <source>
        <dbReference type="ARBA" id="ARBA00022475"/>
    </source>
</evidence>
<keyword evidence="2" id="KW-1003">Cell membrane</keyword>
<dbReference type="Proteomes" id="UP000016649">
    <property type="component" value="Unassembled WGS sequence"/>
</dbReference>
<accession>A0ABN0NX93</accession>
<evidence type="ECO:0000313" key="9">
    <source>
        <dbReference type="Proteomes" id="UP000016649"/>
    </source>
</evidence>
<feature type="transmembrane region" description="Helical" evidence="6">
    <location>
        <begin position="262"/>
        <end position="284"/>
    </location>
</feature>
<feature type="transmembrane region" description="Helical" evidence="6">
    <location>
        <begin position="290"/>
        <end position="313"/>
    </location>
</feature>
<name>A0ABN0NX93_TRELE</name>
<evidence type="ECO:0000256" key="6">
    <source>
        <dbReference type="SAM" id="Phobius"/>
    </source>
</evidence>
<proteinExistence type="predicted"/>
<feature type="transmembrane region" description="Helical" evidence="6">
    <location>
        <begin position="676"/>
        <end position="696"/>
    </location>
</feature>
<dbReference type="PANTHER" id="PTHR33406">
    <property type="entry name" value="MEMBRANE PROTEIN MJ1562-RELATED"/>
    <property type="match status" value="1"/>
</dbReference>
<comment type="caution">
    <text evidence="8">The sequence shown here is derived from an EMBL/GenBank/DDBJ whole genome shotgun (WGS) entry which is preliminary data.</text>
</comment>
<gene>
    <name evidence="8" type="ORF">HMPREF9193_01697</name>
</gene>
<evidence type="ECO:0000259" key="7">
    <source>
        <dbReference type="Pfam" id="PF03176"/>
    </source>
</evidence>
<feature type="transmembrane region" description="Helical" evidence="6">
    <location>
        <begin position="651"/>
        <end position="669"/>
    </location>
</feature>
<feature type="domain" description="Membrane transport protein MMPL" evidence="7">
    <location>
        <begin position="595"/>
        <end position="800"/>
    </location>
</feature>
<comment type="subcellular location">
    <subcellularLocation>
        <location evidence="1">Cell membrane</location>
        <topology evidence="1">Multi-pass membrane protein</topology>
    </subcellularLocation>
</comment>
<dbReference type="Gene3D" id="1.20.1640.10">
    <property type="entry name" value="Multidrug efflux transporter AcrB transmembrane domain"/>
    <property type="match status" value="2"/>
</dbReference>
<keyword evidence="9" id="KW-1185">Reference proteome</keyword>
<feature type="transmembrane region" description="Helical" evidence="6">
    <location>
        <begin position="239"/>
        <end position="255"/>
    </location>
</feature>
<dbReference type="InterPro" id="IPR004869">
    <property type="entry name" value="MMPL_dom"/>
</dbReference>
<organism evidence="8 9">
    <name type="scientific">Treponema lecithinolyticum ATCC 700332</name>
    <dbReference type="NCBI Taxonomy" id="1321815"/>
    <lineage>
        <taxon>Bacteria</taxon>
        <taxon>Pseudomonadati</taxon>
        <taxon>Spirochaetota</taxon>
        <taxon>Spirochaetia</taxon>
        <taxon>Spirochaetales</taxon>
        <taxon>Treponemataceae</taxon>
        <taxon>Treponema</taxon>
    </lineage>
</organism>
<feature type="transmembrane region" description="Helical" evidence="6">
    <location>
        <begin position="444"/>
        <end position="461"/>
    </location>
</feature>
<feature type="domain" description="Membrane transport protein MMPL" evidence="7">
    <location>
        <begin position="92"/>
        <end position="388"/>
    </location>
</feature>
<evidence type="ECO:0000256" key="5">
    <source>
        <dbReference type="ARBA" id="ARBA00023136"/>
    </source>
</evidence>
<feature type="transmembrane region" description="Helical" evidence="6">
    <location>
        <begin position="772"/>
        <end position="793"/>
    </location>
</feature>
<dbReference type="Pfam" id="PF03176">
    <property type="entry name" value="MMPL"/>
    <property type="match status" value="2"/>
</dbReference>
<evidence type="ECO:0000256" key="1">
    <source>
        <dbReference type="ARBA" id="ARBA00004651"/>
    </source>
</evidence>
<feature type="transmembrane region" description="Helical" evidence="6">
    <location>
        <begin position="334"/>
        <end position="353"/>
    </location>
</feature>
<reference evidence="8 9" key="1">
    <citation type="submission" date="2013-08" db="EMBL/GenBank/DDBJ databases">
        <authorList>
            <person name="Weinstock G."/>
            <person name="Sodergren E."/>
            <person name="Wylie T."/>
            <person name="Fulton L."/>
            <person name="Fulton R."/>
            <person name="Fronick C."/>
            <person name="O'Laughlin M."/>
            <person name="Godfrey J."/>
            <person name="Miner T."/>
            <person name="Herter B."/>
            <person name="Appelbaum E."/>
            <person name="Cordes M."/>
            <person name="Lek S."/>
            <person name="Wollam A."/>
            <person name="Pepin K.H."/>
            <person name="Palsikar V.B."/>
            <person name="Mitreva M."/>
            <person name="Wilson R.K."/>
        </authorList>
    </citation>
    <scope>NUCLEOTIDE SEQUENCE [LARGE SCALE GENOMIC DNA]</scope>
    <source>
        <strain evidence="8 9">ATCC 700332</strain>
    </source>
</reference>
<dbReference type="EMBL" id="AWVH01000039">
    <property type="protein sequence ID" value="ERJ92039.1"/>
    <property type="molecule type" value="Genomic_DNA"/>
</dbReference>
<feature type="transmembrane region" description="Helical" evidence="6">
    <location>
        <begin position="365"/>
        <end position="386"/>
    </location>
</feature>
<evidence type="ECO:0000313" key="8">
    <source>
        <dbReference type="EMBL" id="ERJ92039.1"/>
    </source>
</evidence>
<feature type="transmembrane region" description="Helical" evidence="6">
    <location>
        <begin position="744"/>
        <end position="766"/>
    </location>
</feature>
<dbReference type="PANTHER" id="PTHR33406:SF12">
    <property type="entry name" value="BLR2997 PROTEIN"/>
    <property type="match status" value="1"/>
</dbReference>
<dbReference type="SUPFAM" id="SSF82866">
    <property type="entry name" value="Multidrug efflux transporter AcrB transmembrane domain"/>
    <property type="match status" value="2"/>
</dbReference>
<evidence type="ECO:0000256" key="3">
    <source>
        <dbReference type="ARBA" id="ARBA00022692"/>
    </source>
</evidence>
<sequence>MKTERLHKFFKKVGVFQLKYRWLCLALLAAVTVAGILGVKSFKVSSADEDEFITVKETAQKNDARFKELFGSNDSIVLLFEADDVFKPEVLQAIKDIGAELLEKVPYADSVTSITDTDITVGTDEGIEITNPFKDGIPTDAGALQKAKEFILSRKSIVDKLVTKDATETWLVLSLKATPPEEVWSKTSTKAPMYVIGETAIDIVTSSKYQSAAYTIKPAGLPYTETEEQVISRRESGKSVGLSFLCMIILLVVFTRSLRGTLVPLFATVFAITTVLGFMGFLHITGKSEMMSVPIVLAMALSVGYSIHLVNSFKTSFYELGKRKEAVIASIENTGWPLFFTVVTTAVSVLSFLTTDLKPMRWMGAASAAMVFAVYIYVSVLIPILMSFGKDIAVTTENSDGKVCSSAAMNNTAVSAHNAKAARAQKLDERFERFGQAVIKKRKAVIVAFIVVTAACIPALFRIEVNMDSFKFMGLRIPYIKRLYEITQSQLGSYFNYNIMLTFDEDDAVKNPEVLKKVDELSSLIGTFRLTKLNNGVPKIFSILDIVKEMNQTMHSDDPAFYTIPDDEDLLAQLLFLYEISGGQTSRWVDEEFRTLRMAVDVASYDANELAANMKTIEQTCAQLFPQADCHLIGSAVQFAELNNKIVFGELYSFLTSLVAIAILMMLVFGSVKMGLIGLIPNVFPVIIIGAIMGYLDIPLDIITMAIMPMILGIAVDDTIHFTNHTKYLFEKEKSYGSAIFGTFYSIGKTLAMTTIILSATFLVYLTNNIAAILRLGVLAAVGLSAALAADYFMTPVLIYMSKPFGKEEK</sequence>
<protein>
    <recommendedName>
        <fullName evidence="7">Membrane transport protein MMPL domain-containing protein</fullName>
    </recommendedName>
</protein>
<dbReference type="RefSeq" id="WP_021687898.1">
    <property type="nucleotide sequence ID" value="NZ_KI260569.1"/>
</dbReference>
<keyword evidence="5 6" id="KW-0472">Membrane</keyword>
<keyword evidence="4 6" id="KW-1133">Transmembrane helix</keyword>
<keyword evidence="3 6" id="KW-0812">Transmembrane</keyword>
<dbReference type="InterPro" id="IPR050545">
    <property type="entry name" value="Mycobact_MmpL"/>
</dbReference>